<keyword evidence="4" id="KW-1185">Reference proteome</keyword>
<dbReference type="RefSeq" id="WP_136140325.1">
    <property type="nucleotide sequence ID" value="NZ_CP039247.1"/>
</dbReference>
<name>A0A4P7QD04_9CORY</name>
<dbReference type="Proteomes" id="UP000296352">
    <property type="component" value="Chromosome"/>
</dbReference>
<dbReference type="Pfam" id="PF07859">
    <property type="entry name" value="Abhydrolase_3"/>
    <property type="match status" value="1"/>
</dbReference>
<keyword evidence="3" id="KW-0378">Hydrolase</keyword>
<dbReference type="InterPro" id="IPR013094">
    <property type="entry name" value="AB_hydrolase_3"/>
</dbReference>
<evidence type="ECO:0000313" key="3">
    <source>
        <dbReference type="EMBL" id="QCB27452.1"/>
    </source>
</evidence>
<evidence type="ECO:0000259" key="2">
    <source>
        <dbReference type="Pfam" id="PF07859"/>
    </source>
</evidence>
<dbReference type="SUPFAM" id="SSF53474">
    <property type="entry name" value="alpha/beta-Hydrolases"/>
    <property type="match status" value="1"/>
</dbReference>
<proteinExistence type="predicted"/>
<feature type="region of interest" description="Disordered" evidence="1">
    <location>
        <begin position="1"/>
        <end position="29"/>
    </location>
</feature>
<dbReference type="KEGG" id="cee:CENDO_00710"/>
<dbReference type="EMBL" id="CP039247">
    <property type="protein sequence ID" value="QCB27452.1"/>
    <property type="molecule type" value="Genomic_DNA"/>
</dbReference>
<dbReference type="Gene3D" id="3.40.50.1820">
    <property type="entry name" value="alpha/beta hydrolase"/>
    <property type="match status" value="1"/>
</dbReference>
<organism evidence="3 4">
    <name type="scientific">Corynebacterium endometrii</name>
    <dbReference type="NCBI Taxonomy" id="2488819"/>
    <lineage>
        <taxon>Bacteria</taxon>
        <taxon>Bacillati</taxon>
        <taxon>Actinomycetota</taxon>
        <taxon>Actinomycetes</taxon>
        <taxon>Mycobacteriales</taxon>
        <taxon>Corynebacteriaceae</taxon>
        <taxon>Corynebacterium</taxon>
    </lineage>
</organism>
<reference evidence="3 4" key="1">
    <citation type="submission" date="2019-04" db="EMBL/GenBank/DDBJ databases">
        <title>Corynebacterium endometrii sp. nov., isolated from the uterus of a cow with endometritis.</title>
        <authorList>
            <person name="Ballas P."/>
            <person name="Ruckert C."/>
            <person name="Wagener K."/>
            <person name="Drillich M."/>
            <person name="Kaempfer P."/>
            <person name="Busse H.-J."/>
            <person name="Ehling-Schulz M."/>
        </authorList>
    </citation>
    <scope>NUCLEOTIDE SEQUENCE [LARGE SCALE GENOMIC DNA]</scope>
    <source>
        <strain evidence="3 4">LMM-1653</strain>
    </source>
</reference>
<dbReference type="GO" id="GO:0016787">
    <property type="term" value="F:hydrolase activity"/>
    <property type="evidence" value="ECO:0007669"/>
    <property type="project" value="UniProtKB-KW"/>
</dbReference>
<dbReference type="InterPro" id="IPR029058">
    <property type="entry name" value="AB_hydrolase_fold"/>
</dbReference>
<gene>
    <name evidence="3" type="ORF">CENDO_00710</name>
</gene>
<sequence>MSDDKNSQQRPLEPGQDWRIGGQQRQLSEEEQLEQLCSYMDAHYDLPDFTPPWRGGAGDPLPADRYSALLPDRITHASVMVLGSGGEHEMPGVAFADELAGLQIRDLPELGAQVYAPGPAAGAAQGTWVISLHSGGWWRGSGQALEMQWRPEVAAAAALSGATVMDLDYPLAPEHSVADMLAAIRRAADYARGEGAARLVLWGYSSGGALAAAAADPELGINPDALLLTFPDLDSVDGLPDEVRAGVAVAAPESWPRTLLQVALQDEIAARPEIPAAATHVRVEEYVARHRVSTPTVARERVKAAARFLASAPE</sequence>
<protein>
    <submittedName>
        <fullName evidence="3">Alpha/beta hydrolase fold protein</fullName>
    </submittedName>
</protein>
<evidence type="ECO:0000313" key="4">
    <source>
        <dbReference type="Proteomes" id="UP000296352"/>
    </source>
</evidence>
<dbReference type="AlphaFoldDB" id="A0A4P7QD04"/>
<feature type="domain" description="Alpha/beta hydrolase fold-3" evidence="2">
    <location>
        <begin position="129"/>
        <end position="233"/>
    </location>
</feature>
<dbReference type="OrthoDB" id="4418429at2"/>
<evidence type="ECO:0000256" key="1">
    <source>
        <dbReference type="SAM" id="MobiDB-lite"/>
    </source>
</evidence>
<accession>A0A4P7QD04</accession>